<dbReference type="RefSeq" id="WP_377771907.1">
    <property type="nucleotide sequence ID" value="NZ_JBHUOQ010000001.1"/>
</dbReference>
<dbReference type="EMBL" id="JBHUOQ010000001">
    <property type="protein sequence ID" value="MFD2829685.1"/>
    <property type="molecule type" value="Genomic_DNA"/>
</dbReference>
<dbReference type="InterPro" id="IPR041656">
    <property type="entry name" value="TPR_5"/>
</dbReference>
<accession>A0ABW5WS97</accession>
<evidence type="ECO:0000259" key="1">
    <source>
        <dbReference type="Pfam" id="PF12688"/>
    </source>
</evidence>
<gene>
    <name evidence="2" type="ORF">ACFSX4_04335</name>
</gene>
<dbReference type="Proteomes" id="UP001597519">
    <property type="component" value="Unassembled WGS sequence"/>
</dbReference>
<proteinExistence type="predicted"/>
<keyword evidence="3" id="KW-1185">Reference proteome</keyword>
<dbReference type="InterPro" id="IPR011990">
    <property type="entry name" value="TPR-like_helical_dom_sf"/>
</dbReference>
<dbReference type="Pfam" id="PF12688">
    <property type="entry name" value="TPR_5"/>
    <property type="match status" value="1"/>
</dbReference>
<evidence type="ECO:0000313" key="2">
    <source>
        <dbReference type="EMBL" id="MFD2829685.1"/>
    </source>
</evidence>
<dbReference type="SUPFAM" id="SSF48452">
    <property type="entry name" value="TPR-like"/>
    <property type="match status" value="1"/>
</dbReference>
<sequence>MEGLEQHLQAAIDLRKKGSGEESTQRMLSLLKDYDDSPELNYHIAVNFDSTGYTWDAIPFYEKAIELDLSSTDLEGCILGLGSSYRLTGQYEYAVSVLRKGYKKFPENRAIQTFYAIALYNNQEFKEAMQVTLNNLLDTTNDSNISQYNKPLKYYTSYIDDTWNPEQYSYDKKDEF</sequence>
<reference evidence="3" key="1">
    <citation type="journal article" date="2019" name="Int. J. Syst. Evol. Microbiol.">
        <title>The Global Catalogue of Microorganisms (GCM) 10K type strain sequencing project: providing services to taxonomists for standard genome sequencing and annotation.</title>
        <authorList>
            <consortium name="The Broad Institute Genomics Platform"/>
            <consortium name="The Broad Institute Genome Sequencing Center for Infectious Disease"/>
            <person name="Wu L."/>
            <person name="Ma J."/>
        </authorList>
    </citation>
    <scope>NUCLEOTIDE SEQUENCE [LARGE SCALE GENOMIC DNA]</scope>
    <source>
        <strain evidence="3">KCTC 33575</strain>
    </source>
</reference>
<evidence type="ECO:0000313" key="3">
    <source>
        <dbReference type="Proteomes" id="UP001597519"/>
    </source>
</evidence>
<feature type="domain" description="Tetratrico peptide repeat group 5" evidence="1">
    <location>
        <begin position="42"/>
        <end position="139"/>
    </location>
</feature>
<dbReference type="Gene3D" id="1.25.40.10">
    <property type="entry name" value="Tetratricopeptide repeat domain"/>
    <property type="match status" value="1"/>
</dbReference>
<organism evidence="2 3">
    <name type="scientific">Corticicoccus populi</name>
    <dbReference type="NCBI Taxonomy" id="1812821"/>
    <lineage>
        <taxon>Bacteria</taxon>
        <taxon>Bacillati</taxon>
        <taxon>Bacillota</taxon>
        <taxon>Bacilli</taxon>
        <taxon>Bacillales</taxon>
        <taxon>Staphylococcaceae</taxon>
        <taxon>Corticicoccus</taxon>
    </lineage>
</organism>
<protein>
    <submittedName>
        <fullName evidence="2">Tetratricopeptide repeat protein</fullName>
    </submittedName>
</protein>
<comment type="caution">
    <text evidence="2">The sequence shown here is derived from an EMBL/GenBank/DDBJ whole genome shotgun (WGS) entry which is preliminary data.</text>
</comment>
<name>A0ABW5WS97_9STAP</name>